<dbReference type="AlphaFoldDB" id="A0A517YUQ0"/>
<feature type="transmembrane region" description="Helical" evidence="12">
    <location>
        <begin position="15"/>
        <end position="48"/>
    </location>
</feature>
<protein>
    <submittedName>
        <fullName evidence="13">Phosphatidylserine decarboxylase</fullName>
    </submittedName>
</protein>
<gene>
    <name evidence="13" type="ORF">KS4_20430</name>
</gene>
<keyword evidence="3" id="KW-0210">Decarboxylase</keyword>
<sequence length="250" mass="27421">METPLKLSGYGKNEWITAIIISMLLAAASILFDLWYLIIPIFLALAFVINFFRDPDRRIPSQRGIAVAPSDGRITSIHDIESYEPFDNQPATCIRIFMSVFNVHVNRSPCHGRIASITHTPGKHTNTLNPNCCEVNERNLILMKHPTKGHPVAAVRQVAGLLARTICCAVEENAVIQRGQRIGMIKLGSTTELYIPKSLLEKVTVEEGQSVKGGLTVLAQVKAQDNNQPSTPTAAAESHDTSTPETEPAE</sequence>
<keyword evidence="7" id="KW-0594">Phospholipid biosynthesis</keyword>
<dbReference type="InterPro" id="IPR003817">
    <property type="entry name" value="PS_Dcarbxylase"/>
</dbReference>
<dbReference type="GO" id="GO:0008654">
    <property type="term" value="P:phospholipid biosynthetic process"/>
    <property type="evidence" value="ECO:0007669"/>
    <property type="project" value="UniProtKB-KW"/>
</dbReference>
<evidence type="ECO:0000256" key="11">
    <source>
        <dbReference type="SAM" id="MobiDB-lite"/>
    </source>
</evidence>
<keyword evidence="8" id="KW-0456">Lyase</keyword>
<evidence type="ECO:0000256" key="12">
    <source>
        <dbReference type="SAM" id="Phobius"/>
    </source>
</evidence>
<dbReference type="PANTHER" id="PTHR35809">
    <property type="entry name" value="ARCHAETIDYLSERINE DECARBOXYLASE PROENZYME-RELATED"/>
    <property type="match status" value="1"/>
</dbReference>
<evidence type="ECO:0000256" key="4">
    <source>
        <dbReference type="ARBA" id="ARBA00023098"/>
    </source>
</evidence>
<evidence type="ECO:0000256" key="1">
    <source>
        <dbReference type="ARBA" id="ARBA00022475"/>
    </source>
</evidence>
<dbReference type="Proteomes" id="UP000317369">
    <property type="component" value="Chromosome"/>
</dbReference>
<reference evidence="13 14" key="1">
    <citation type="submission" date="2019-02" db="EMBL/GenBank/DDBJ databases">
        <title>Deep-cultivation of Planctomycetes and their phenomic and genomic characterization uncovers novel biology.</title>
        <authorList>
            <person name="Wiegand S."/>
            <person name="Jogler M."/>
            <person name="Boedeker C."/>
            <person name="Pinto D."/>
            <person name="Vollmers J."/>
            <person name="Rivas-Marin E."/>
            <person name="Kohn T."/>
            <person name="Peeters S.H."/>
            <person name="Heuer A."/>
            <person name="Rast P."/>
            <person name="Oberbeckmann S."/>
            <person name="Bunk B."/>
            <person name="Jeske O."/>
            <person name="Meyerdierks A."/>
            <person name="Storesund J.E."/>
            <person name="Kallscheuer N."/>
            <person name="Luecker S."/>
            <person name="Lage O.M."/>
            <person name="Pohl T."/>
            <person name="Merkel B.J."/>
            <person name="Hornburger P."/>
            <person name="Mueller R.-W."/>
            <person name="Bruemmer F."/>
            <person name="Labrenz M."/>
            <person name="Spormann A.M."/>
            <person name="Op den Camp H."/>
            <person name="Overmann J."/>
            <person name="Amann R."/>
            <person name="Jetten M.S.M."/>
            <person name="Mascher T."/>
            <person name="Medema M.H."/>
            <person name="Devos D.P."/>
            <person name="Kaster A.-K."/>
            <person name="Ovreas L."/>
            <person name="Rohde M."/>
            <person name="Galperin M.Y."/>
            <person name="Jogler C."/>
        </authorList>
    </citation>
    <scope>NUCLEOTIDE SEQUENCE [LARGE SCALE GENOMIC DNA]</scope>
    <source>
        <strain evidence="13 14">KS4</strain>
    </source>
</reference>
<keyword evidence="12" id="KW-0812">Transmembrane</keyword>
<keyword evidence="4" id="KW-0443">Lipid metabolism</keyword>
<dbReference type="GO" id="GO:0004609">
    <property type="term" value="F:phosphatidylserine decarboxylase activity"/>
    <property type="evidence" value="ECO:0007669"/>
    <property type="project" value="InterPro"/>
</dbReference>
<evidence type="ECO:0000256" key="8">
    <source>
        <dbReference type="ARBA" id="ARBA00023239"/>
    </source>
</evidence>
<evidence type="ECO:0000256" key="5">
    <source>
        <dbReference type="ARBA" id="ARBA00023136"/>
    </source>
</evidence>
<keyword evidence="2" id="KW-0444">Lipid biosynthesis</keyword>
<dbReference type="KEGG" id="pcor:KS4_20430"/>
<evidence type="ECO:0000313" key="13">
    <source>
        <dbReference type="EMBL" id="QDU33983.1"/>
    </source>
</evidence>
<accession>A0A517YUQ0</accession>
<evidence type="ECO:0000256" key="6">
    <source>
        <dbReference type="ARBA" id="ARBA00023145"/>
    </source>
</evidence>
<evidence type="ECO:0000256" key="9">
    <source>
        <dbReference type="ARBA" id="ARBA00023264"/>
    </source>
</evidence>
<keyword evidence="5 12" id="KW-0472">Membrane</keyword>
<keyword evidence="6" id="KW-0865">Zymogen</keyword>
<evidence type="ECO:0000256" key="2">
    <source>
        <dbReference type="ARBA" id="ARBA00022516"/>
    </source>
</evidence>
<dbReference type="OrthoDB" id="9790893at2"/>
<dbReference type="PANTHER" id="PTHR35809:SF1">
    <property type="entry name" value="ARCHAETIDYLSERINE DECARBOXYLASE PROENZYME-RELATED"/>
    <property type="match status" value="1"/>
</dbReference>
<dbReference type="Pfam" id="PF02666">
    <property type="entry name" value="PS_Dcarbxylase"/>
    <property type="match status" value="1"/>
</dbReference>
<feature type="compositionally biased region" description="Polar residues" evidence="11">
    <location>
        <begin position="223"/>
        <end position="233"/>
    </location>
</feature>
<evidence type="ECO:0000256" key="7">
    <source>
        <dbReference type="ARBA" id="ARBA00023209"/>
    </source>
</evidence>
<evidence type="ECO:0000256" key="10">
    <source>
        <dbReference type="ARBA" id="ARBA00023317"/>
    </source>
</evidence>
<evidence type="ECO:0000313" key="14">
    <source>
        <dbReference type="Proteomes" id="UP000317369"/>
    </source>
</evidence>
<dbReference type="InterPro" id="IPR033175">
    <property type="entry name" value="PSD-A"/>
</dbReference>
<keyword evidence="1" id="KW-1003">Cell membrane</keyword>
<evidence type="ECO:0000256" key="3">
    <source>
        <dbReference type="ARBA" id="ARBA00022793"/>
    </source>
</evidence>
<name>A0A517YUQ0_9BACT</name>
<keyword evidence="12" id="KW-1133">Transmembrane helix</keyword>
<keyword evidence="9" id="KW-1208">Phospholipid metabolism</keyword>
<dbReference type="EMBL" id="CP036425">
    <property type="protein sequence ID" value="QDU33983.1"/>
    <property type="molecule type" value="Genomic_DNA"/>
</dbReference>
<proteinExistence type="predicted"/>
<keyword evidence="10" id="KW-0670">Pyruvate</keyword>
<organism evidence="13 14">
    <name type="scientific">Poriferisphaera corsica</name>
    <dbReference type="NCBI Taxonomy" id="2528020"/>
    <lineage>
        <taxon>Bacteria</taxon>
        <taxon>Pseudomonadati</taxon>
        <taxon>Planctomycetota</taxon>
        <taxon>Phycisphaerae</taxon>
        <taxon>Phycisphaerales</taxon>
        <taxon>Phycisphaeraceae</taxon>
        <taxon>Poriferisphaera</taxon>
    </lineage>
</organism>
<feature type="region of interest" description="Disordered" evidence="11">
    <location>
        <begin position="222"/>
        <end position="250"/>
    </location>
</feature>
<keyword evidence="14" id="KW-1185">Reference proteome</keyword>